<evidence type="ECO:0000256" key="13">
    <source>
        <dbReference type="ARBA" id="ARBA00048692"/>
    </source>
</evidence>
<evidence type="ECO:0000256" key="2">
    <source>
        <dbReference type="ARBA" id="ARBA00007487"/>
    </source>
</evidence>
<evidence type="ECO:0000256" key="6">
    <source>
        <dbReference type="ARBA" id="ARBA00022679"/>
    </source>
</evidence>
<dbReference type="NCBIfam" id="TIGR00636">
    <property type="entry name" value="PduO_Nterm"/>
    <property type="match status" value="1"/>
</dbReference>
<dbReference type="Proteomes" id="UP001596439">
    <property type="component" value="Unassembled WGS sequence"/>
</dbReference>
<keyword evidence="8 14" id="KW-0067">ATP-binding</keyword>
<dbReference type="Pfam" id="PF01923">
    <property type="entry name" value="Cob_adeno_trans"/>
    <property type="match status" value="1"/>
</dbReference>
<evidence type="ECO:0000256" key="14">
    <source>
        <dbReference type="RuleBase" id="RU366026"/>
    </source>
</evidence>
<proteinExistence type="inferred from homology"/>
<comment type="caution">
    <text evidence="16">The sequence shown here is derived from an EMBL/GenBank/DDBJ whole genome shotgun (WGS) entry which is preliminary data.</text>
</comment>
<keyword evidence="5 14" id="KW-0169">Cobalamin biosynthesis</keyword>
<evidence type="ECO:0000256" key="4">
    <source>
        <dbReference type="ARBA" id="ARBA00020963"/>
    </source>
</evidence>
<feature type="domain" description="Cobalamin adenosyltransferase-like" evidence="15">
    <location>
        <begin position="4"/>
        <end position="158"/>
    </location>
</feature>
<keyword evidence="17" id="KW-1185">Reference proteome</keyword>
<protein>
    <recommendedName>
        <fullName evidence="4 14">Corrinoid adenosyltransferase</fullName>
        <ecNumber evidence="3 14">2.5.1.17</ecNumber>
    </recommendedName>
    <alternativeName>
        <fullName evidence="9 14">Cob(II)alamin adenosyltransferase</fullName>
    </alternativeName>
    <alternativeName>
        <fullName evidence="11 14">Cob(II)yrinic acid a,c-diamide adenosyltransferase</fullName>
    </alternativeName>
    <alternativeName>
        <fullName evidence="10 14">Cobinamide/cobalamin adenosyltransferase</fullName>
    </alternativeName>
</protein>
<comment type="catalytic activity">
    <reaction evidence="12 14">
        <text>2 cob(II)yrinate a,c diamide + reduced [electron-transfer flavoprotein] + 2 ATP = 2 adenosylcob(III)yrinate a,c-diamide + 2 triphosphate + oxidized [electron-transfer flavoprotein] + 3 H(+)</text>
        <dbReference type="Rhea" id="RHEA:11528"/>
        <dbReference type="Rhea" id="RHEA-COMP:10685"/>
        <dbReference type="Rhea" id="RHEA-COMP:10686"/>
        <dbReference type="ChEBI" id="CHEBI:15378"/>
        <dbReference type="ChEBI" id="CHEBI:18036"/>
        <dbReference type="ChEBI" id="CHEBI:30616"/>
        <dbReference type="ChEBI" id="CHEBI:57692"/>
        <dbReference type="ChEBI" id="CHEBI:58307"/>
        <dbReference type="ChEBI" id="CHEBI:58503"/>
        <dbReference type="ChEBI" id="CHEBI:58537"/>
        <dbReference type="EC" id="2.5.1.17"/>
    </reaction>
</comment>
<keyword evidence="6 14" id="KW-0808">Transferase</keyword>
<evidence type="ECO:0000256" key="9">
    <source>
        <dbReference type="ARBA" id="ARBA00031529"/>
    </source>
</evidence>
<evidence type="ECO:0000259" key="15">
    <source>
        <dbReference type="Pfam" id="PF01923"/>
    </source>
</evidence>
<dbReference type="EMBL" id="JBHTCE010000001">
    <property type="protein sequence ID" value="MFC7389631.1"/>
    <property type="molecule type" value="Genomic_DNA"/>
</dbReference>
<evidence type="ECO:0000256" key="8">
    <source>
        <dbReference type="ARBA" id="ARBA00022840"/>
    </source>
</evidence>
<evidence type="ECO:0000256" key="11">
    <source>
        <dbReference type="ARBA" id="ARBA00033354"/>
    </source>
</evidence>
<gene>
    <name evidence="16" type="ORF">ACFQO8_05695</name>
</gene>
<dbReference type="RefSeq" id="WP_214787668.1">
    <property type="nucleotide sequence ID" value="NZ_JANIEL010000055.1"/>
</dbReference>
<dbReference type="EC" id="2.5.1.17" evidence="3 14"/>
<name>A0ABW2PMS6_9BACL</name>
<evidence type="ECO:0000256" key="5">
    <source>
        <dbReference type="ARBA" id="ARBA00022573"/>
    </source>
</evidence>
<evidence type="ECO:0000256" key="7">
    <source>
        <dbReference type="ARBA" id="ARBA00022741"/>
    </source>
</evidence>
<comment type="catalytic activity">
    <reaction evidence="13 14">
        <text>2 cob(II)alamin + reduced [electron-transfer flavoprotein] + 2 ATP = 2 adenosylcob(III)alamin + 2 triphosphate + oxidized [electron-transfer flavoprotein] + 3 H(+)</text>
        <dbReference type="Rhea" id="RHEA:28671"/>
        <dbReference type="Rhea" id="RHEA-COMP:10685"/>
        <dbReference type="Rhea" id="RHEA-COMP:10686"/>
        <dbReference type="ChEBI" id="CHEBI:15378"/>
        <dbReference type="ChEBI" id="CHEBI:16304"/>
        <dbReference type="ChEBI" id="CHEBI:18036"/>
        <dbReference type="ChEBI" id="CHEBI:18408"/>
        <dbReference type="ChEBI" id="CHEBI:30616"/>
        <dbReference type="ChEBI" id="CHEBI:57692"/>
        <dbReference type="ChEBI" id="CHEBI:58307"/>
        <dbReference type="EC" id="2.5.1.17"/>
    </reaction>
</comment>
<evidence type="ECO:0000313" key="17">
    <source>
        <dbReference type="Proteomes" id="UP001596439"/>
    </source>
</evidence>
<evidence type="ECO:0000256" key="10">
    <source>
        <dbReference type="ARBA" id="ARBA00033334"/>
    </source>
</evidence>
<comment type="pathway">
    <text evidence="1 14">Cofactor biosynthesis; adenosylcobalamin biosynthesis; adenosylcobalamin from cob(II)yrinate a,c-diamide: step 2/7.</text>
</comment>
<accession>A0ABW2PMS6</accession>
<dbReference type="SUPFAM" id="SSF89028">
    <property type="entry name" value="Cobalamin adenosyltransferase-like"/>
    <property type="match status" value="1"/>
</dbReference>
<dbReference type="InterPro" id="IPR036451">
    <property type="entry name" value="CblAdoTrfase-like_sf"/>
</dbReference>
<evidence type="ECO:0000313" key="16">
    <source>
        <dbReference type="EMBL" id="MFC7389631.1"/>
    </source>
</evidence>
<dbReference type="GO" id="GO:0008817">
    <property type="term" value="F:corrinoid adenosyltransferase activity"/>
    <property type="evidence" value="ECO:0007669"/>
    <property type="project" value="UniProtKB-EC"/>
</dbReference>
<comment type="similarity">
    <text evidence="2 14">Belongs to the Cob(I)alamin adenosyltransferase family.</text>
</comment>
<dbReference type="PANTHER" id="PTHR12213:SF0">
    <property type="entry name" value="CORRINOID ADENOSYLTRANSFERASE MMAB"/>
    <property type="match status" value="1"/>
</dbReference>
<sequence>MKRYTRTGDTGETSLIGSRVDKHHPQIEAMGLLDELNSHIGLAIAHQTDTSLREQLTKIQHDLFDLGSELMYTDSPPKTVDLSIVTELERWMDDWEKSCPELVRFILPGGSVESASLHMARSVCRRVERDLTALGVADRQLPYFNRLSDYLFTVARYANVVAGVPDQEYARGAAVFQPKRKKE</sequence>
<keyword evidence="7 14" id="KW-0547">Nucleotide-binding</keyword>
<reference evidence="17" key="1">
    <citation type="journal article" date="2019" name="Int. J. Syst. Evol. Microbiol.">
        <title>The Global Catalogue of Microorganisms (GCM) 10K type strain sequencing project: providing services to taxonomists for standard genome sequencing and annotation.</title>
        <authorList>
            <consortium name="The Broad Institute Genomics Platform"/>
            <consortium name="The Broad Institute Genome Sequencing Center for Infectious Disease"/>
            <person name="Wu L."/>
            <person name="Ma J."/>
        </authorList>
    </citation>
    <scope>NUCLEOTIDE SEQUENCE [LARGE SCALE GENOMIC DNA]</scope>
    <source>
        <strain evidence="17">CCUG 55590</strain>
    </source>
</reference>
<dbReference type="InterPro" id="IPR016030">
    <property type="entry name" value="CblAdoTrfase-like"/>
</dbReference>
<dbReference type="PANTHER" id="PTHR12213">
    <property type="entry name" value="CORRINOID ADENOSYLTRANSFERASE"/>
    <property type="match status" value="1"/>
</dbReference>
<dbReference type="InterPro" id="IPR029499">
    <property type="entry name" value="PduO-typ"/>
</dbReference>
<organism evidence="16 17">
    <name type="scientific">Exiguobacterium aestuarii</name>
    <dbReference type="NCBI Taxonomy" id="273527"/>
    <lineage>
        <taxon>Bacteria</taxon>
        <taxon>Bacillati</taxon>
        <taxon>Bacillota</taxon>
        <taxon>Bacilli</taxon>
        <taxon>Bacillales</taxon>
        <taxon>Bacillales Family XII. Incertae Sedis</taxon>
        <taxon>Exiguobacterium</taxon>
    </lineage>
</organism>
<evidence type="ECO:0000256" key="3">
    <source>
        <dbReference type="ARBA" id="ARBA00012454"/>
    </source>
</evidence>
<dbReference type="Gene3D" id="1.20.1200.10">
    <property type="entry name" value="Cobalamin adenosyltransferase-like"/>
    <property type="match status" value="1"/>
</dbReference>
<evidence type="ECO:0000256" key="12">
    <source>
        <dbReference type="ARBA" id="ARBA00048555"/>
    </source>
</evidence>
<evidence type="ECO:0000256" key="1">
    <source>
        <dbReference type="ARBA" id="ARBA00005121"/>
    </source>
</evidence>